<dbReference type="AlphaFoldDB" id="A0A1B2HCS4"/>
<evidence type="ECO:0000313" key="3">
    <source>
        <dbReference type="Proteomes" id="UP000093053"/>
    </source>
</evidence>
<dbReference type="OrthoDB" id="4285266at2"/>
<gene>
    <name evidence="2" type="ORF">BBK82_04920</name>
</gene>
<dbReference type="STRING" id="1586287.BBK82_04920"/>
<keyword evidence="3" id="KW-1185">Reference proteome</keyword>
<dbReference type="PROSITE" id="PS50943">
    <property type="entry name" value="HTH_CROC1"/>
    <property type="match status" value="1"/>
</dbReference>
<accession>A0A1B2HCS4</accession>
<evidence type="ECO:0000259" key="1">
    <source>
        <dbReference type="PROSITE" id="PS50943"/>
    </source>
</evidence>
<dbReference type="CDD" id="cd00093">
    <property type="entry name" value="HTH_XRE"/>
    <property type="match status" value="1"/>
</dbReference>
<dbReference type="EMBL" id="CP016793">
    <property type="protein sequence ID" value="ANZ35518.1"/>
    <property type="molecule type" value="Genomic_DNA"/>
</dbReference>
<dbReference type="InterPro" id="IPR043917">
    <property type="entry name" value="DUF5753"/>
</dbReference>
<dbReference type="SUPFAM" id="SSF47413">
    <property type="entry name" value="lambda repressor-like DNA-binding domains"/>
    <property type="match status" value="1"/>
</dbReference>
<protein>
    <recommendedName>
        <fullName evidence="1">HTH cro/C1-type domain-containing protein</fullName>
    </recommendedName>
</protein>
<proteinExistence type="predicted"/>
<name>A0A1B2HCS4_9PSEU</name>
<evidence type="ECO:0000313" key="2">
    <source>
        <dbReference type="EMBL" id="ANZ35518.1"/>
    </source>
</evidence>
<dbReference type="KEGG" id="led:BBK82_04920"/>
<organism evidence="2 3">
    <name type="scientific">Lentzea guizhouensis</name>
    <dbReference type="NCBI Taxonomy" id="1586287"/>
    <lineage>
        <taxon>Bacteria</taxon>
        <taxon>Bacillati</taxon>
        <taxon>Actinomycetota</taxon>
        <taxon>Actinomycetes</taxon>
        <taxon>Pseudonocardiales</taxon>
        <taxon>Pseudonocardiaceae</taxon>
        <taxon>Lentzea</taxon>
    </lineage>
</organism>
<sequence length="303" mass="33755">MAHKNAHRIELGRLLAHWRGRAGLSPAAVEAELGWHAGKLSRVENGGRKAAKTELETLVRLYGIPPGREAEQVLALGALARKNEAPARVADFAQTYVALLRQADEVSYYDTELVPALAQTEQTARAILKPHPDVEQRVADRMRRQSLLTRPEPLELRIVLGEAALFRELATSAENPSGVEILRGQLEHLIELGTLPNVRIQVLPFKAGFHRSLGVGFTMLRVPSSDDKSPIERVYIEGITDGTYIHDPAEIVEYDDIFGELQRLALDEAQSVNILRRRIQQLTEESDDYRGVRAVEEVNQNTG</sequence>
<dbReference type="InterPro" id="IPR001387">
    <property type="entry name" value="Cro/C1-type_HTH"/>
</dbReference>
<dbReference type="RefSeq" id="WP_065913928.1">
    <property type="nucleotide sequence ID" value="NZ_CP016793.1"/>
</dbReference>
<feature type="domain" description="HTH cro/C1-type" evidence="1">
    <location>
        <begin position="15"/>
        <end position="70"/>
    </location>
</feature>
<dbReference type="Gene3D" id="1.10.260.40">
    <property type="entry name" value="lambda repressor-like DNA-binding domains"/>
    <property type="match status" value="1"/>
</dbReference>
<dbReference type="Pfam" id="PF19054">
    <property type="entry name" value="DUF5753"/>
    <property type="match status" value="1"/>
</dbReference>
<dbReference type="GO" id="GO:0003677">
    <property type="term" value="F:DNA binding"/>
    <property type="evidence" value="ECO:0007669"/>
    <property type="project" value="InterPro"/>
</dbReference>
<dbReference type="SMART" id="SM00530">
    <property type="entry name" value="HTH_XRE"/>
    <property type="match status" value="1"/>
</dbReference>
<reference evidence="2 3" key="1">
    <citation type="submission" date="2016-07" db="EMBL/GenBank/DDBJ databases">
        <title>Complete genome sequence of the Lentzea guizhouensis DHS C013.</title>
        <authorList>
            <person name="Cao C."/>
        </authorList>
    </citation>
    <scope>NUCLEOTIDE SEQUENCE [LARGE SCALE GENOMIC DNA]</scope>
    <source>
        <strain evidence="2 3">DHS C013</strain>
    </source>
</reference>
<dbReference type="InterPro" id="IPR010982">
    <property type="entry name" value="Lambda_DNA-bd_dom_sf"/>
</dbReference>
<dbReference type="Proteomes" id="UP000093053">
    <property type="component" value="Chromosome"/>
</dbReference>
<dbReference type="Pfam" id="PF13560">
    <property type="entry name" value="HTH_31"/>
    <property type="match status" value="1"/>
</dbReference>